<feature type="domain" description="Glycosyltransferase 2-like" evidence="1">
    <location>
        <begin position="4"/>
        <end position="126"/>
    </location>
</feature>
<dbReference type="eggNOG" id="COG0463">
    <property type="taxonomic scope" value="Bacteria"/>
</dbReference>
<dbReference type="Pfam" id="PF00535">
    <property type="entry name" value="Glycos_transf_2"/>
    <property type="match status" value="1"/>
</dbReference>
<dbReference type="RefSeq" id="WP_008299576.1">
    <property type="nucleotide sequence ID" value="NZ_AOFT01000009.1"/>
</dbReference>
<dbReference type="GO" id="GO:0006487">
    <property type="term" value="P:protein N-linked glycosylation"/>
    <property type="evidence" value="ECO:0007669"/>
    <property type="project" value="TreeGrafter"/>
</dbReference>
<dbReference type="InterPro" id="IPR001173">
    <property type="entry name" value="Glyco_trans_2-like"/>
</dbReference>
<dbReference type="EMBL" id="AOFT01000009">
    <property type="protein sequence ID" value="EMR05981.1"/>
    <property type="molecule type" value="Genomic_DNA"/>
</dbReference>
<dbReference type="OrthoDB" id="9810303at2"/>
<dbReference type="Proteomes" id="UP000011919">
    <property type="component" value="Unassembled WGS sequence"/>
</dbReference>
<dbReference type="SUPFAM" id="SSF53448">
    <property type="entry name" value="Nucleotide-diphospho-sugar transferases"/>
    <property type="match status" value="1"/>
</dbReference>
<proteinExistence type="predicted"/>
<dbReference type="PATRIC" id="fig|1235279.3.peg.1961"/>
<evidence type="ECO:0000313" key="2">
    <source>
        <dbReference type="EMBL" id="EMR05981.1"/>
    </source>
</evidence>
<dbReference type="CDD" id="cd04179">
    <property type="entry name" value="DPM_DPG-synthase_like"/>
    <property type="match status" value="1"/>
</dbReference>
<reference evidence="2 3" key="1">
    <citation type="journal article" date="2013" name="Genome Announc.">
        <title>Draft Genome Sequence of Bhargavaea cecembensis Strain DSE10T, Isolated from a Deep-Sea Sediment Sample Collected at a Depth of 5,904 m from the Chagos-Laccadive Ridge System in the Indian Ocean.</title>
        <authorList>
            <person name="Shivaji S."/>
            <person name="Ara S."/>
            <person name="Begum Z."/>
            <person name="Ruth M."/>
            <person name="Singh A."/>
            <person name="Kumar Pinnaka A."/>
        </authorList>
    </citation>
    <scope>NUCLEOTIDE SEQUENCE [LARGE SCALE GENOMIC DNA]</scope>
    <source>
        <strain evidence="2 3">DSE10</strain>
    </source>
</reference>
<dbReference type="Gene3D" id="3.90.550.10">
    <property type="entry name" value="Spore Coat Polysaccharide Biosynthesis Protein SpsA, Chain A"/>
    <property type="match status" value="1"/>
</dbReference>
<accession>M7NFK3</accession>
<dbReference type="PANTHER" id="PTHR10859">
    <property type="entry name" value="GLYCOSYL TRANSFERASE"/>
    <property type="match status" value="1"/>
</dbReference>
<comment type="caution">
    <text evidence="2">The sequence shown here is derived from an EMBL/GenBank/DDBJ whole genome shotgun (WGS) entry which is preliminary data.</text>
</comment>
<sequence>MNQSIIIPAYNPDRHLPGYIRQLRQQGDFLIIVVDDGSALYSKPVFESIRSMEGCTVLIHERNLGKGAALKTAFRHVLENCEDVAHVVTADADGQHAVEDVIKVARETAGSIRGLVFGVRDFVHPDIPSRSLFGNRLTSRLFRLLFGRRLQDTQTGLRGIPRRELRWLMTIRGDRYDFEMNTLIHAVREEVAIREVDIRTIYLDHNASSHYRPVLDSFRIFRKIITGYFSGSSLYENPSTRKVAEDT</sequence>
<keyword evidence="3" id="KW-1185">Reference proteome</keyword>
<keyword evidence="2" id="KW-0808">Transferase</keyword>
<dbReference type="InterPro" id="IPR029044">
    <property type="entry name" value="Nucleotide-diphossugar_trans"/>
</dbReference>
<gene>
    <name evidence="2" type="ORF">C772_01961</name>
</gene>
<name>M7NFK3_9BACL</name>
<evidence type="ECO:0000259" key="1">
    <source>
        <dbReference type="Pfam" id="PF00535"/>
    </source>
</evidence>
<organism evidence="2 3">
    <name type="scientific">Bhargavaea cecembensis DSE10</name>
    <dbReference type="NCBI Taxonomy" id="1235279"/>
    <lineage>
        <taxon>Bacteria</taxon>
        <taxon>Bacillati</taxon>
        <taxon>Bacillota</taxon>
        <taxon>Bacilli</taxon>
        <taxon>Bacillales</taxon>
        <taxon>Caryophanaceae</taxon>
        <taxon>Bhargavaea</taxon>
    </lineage>
</organism>
<dbReference type="PANTHER" id="PTHR10859:SF114">
    <property type="entry name" value="DOLICHOL-PHOSPHATE MANNOSYLTRANSFERASE"/>
    <property type="match status" value="1"/>
</dbReference>
<dbReference type="GO" id="GO:0016740">
    <property type="term" value="F:transferase activity"/>
    <property type="evidence" value="ECO:0007669"/>
    <property type="project" value="UniProtKB-KW"/>
</dbReference>
<protein>
    <submittedName>
        <fullName evidence="2">Undecaprenyl phosphate 4-deoxy-4-formamido-L-arabinose transferase</fullName>
    </submittedName>
</protein>
<dbReference type="STRING" id="1235279.C772_01961"/>
<evidence type="ECO:0000313" key="3">
    <source>
        <dbReference type="Proteomes" id="UP000011919"/>
    </source>
</evidence>
<dbReference type="AlphaFoldDB" id="M7NFK3"/>